<keyword evidence="1" id="KW-0812">Transmembrane</keyword>
<dbReference type="EMBL" id="JAGKSB010000003">
    <property type="protein sequence ID" value="MBP3942730.1"/>
    <property type="molecule type" value="Genomic_DNA"/>
</dbReference>
<gene>
    <name evidence="2" type="ORF">J5U18_03980</name>
</gene>
<feature type="transmembrane region" description="Helical" evidence="1">
    <location>
        <begin position="6"/>
        <end position="23"/>
    </location>
</feature>
<reference evidence="2" key="1">
    <citation type="submission" date="2021-03" db="EMBL/GenBank/DDBJ databases">
        <authorList>
            <person name="Lu T."/>
            <person name="Wang Q."/>
            <person name="Han X."/>
        </authorList>
    </citation>
    <scope>NUCLEOTIDE SEQUENCE</scope>
    <source>
        <strain evidence="2">WQ 2009</strain>
    </source>
</reference>
<evidence type="ECO:0000313" key="3">
    <source>
        <dbReference type="Proteomes" id="UP000679691"/>
    </source>
</evidence>
<keyword evidence="3" id="KW-1185">Reference proteome</keyword>
<organism evidence="2 3">
    <name type="scientific">Rhinopithecimicrobium faecis</name>
    <dbReference type="NCBI Taxonomy" id="2820698"/>
    <lineage>
        <taxon>Bacteria</taxon>
        <taxon>Pseudomonadati</taxon>
        <taxon>Bacteroidota</taxon>
        <taxon>Sphingobacteriia</taxon>
        <taxon>Sphingobacteriales</taxon>
        <taxon>Sphingobacteriaceae</taxon>
        <taxon>Rhinopithecimicrobium</taxon>
    </lineage>
</organism>
<sequence length="54" mass="5731">MENLTIQYVLVGIIVLLAITYLVKQGKKSLKGNSSCGKGCGCAPLTNCNTSQKK</sequence>
<proteinExistence type="predicted"/>
<evidence type="ECO:0000256" key="1">
    <source>
        <dbReference type="SAM" id="Phobius"/>
    </source>
</evidence>
<dbReference type="Proteomes" id="UP000679691">
    <property type="component" value="Unassembled WGS sequence"/>
</dbReference>
<name>A0A8T4H6E4_9SPHI</name>
<accession>A0A8T4H6E4</accession>
<keyword evidence="1" id="KW-0472">Membrane</keyword>
<dbReference type="RefSeq" id="WP_353546212.1">
    <property type="nucleotide sequence ID" value="NZ_JAGKSB010000003.1"/>
</dbReference>
<evidence type="ECO:0000313" key="2">
    <source>
        <dbReference type="EMBL" id="MBP3942730.1"/>
    </source>
</evidence>
<dbReference type="AlphaFoldDB" id="A0A8T4H6E4"/>
<evidence type="ECO:0008006" key="4">
    <source>
        <dbReference type="Google" id="ProtNLM"/>
    </source>
</evidence>
<comment type="caution">
    <text evidence="2">The sequence shown here is derived from an EMBL/GenBank/DDBJ whole genome shotgun (WGS) entry which is preliminary data.</text>
</comment>
<protein>
    <recommendedName>
        <fullName evidence="4">FeoB-associated Cys-rich membrane protein</fullName>
    </recommendedName>
</protein>
<keyword evidence="1" id="KW-1133">Transmembrane helix</keyword>